<dbReference type="EMBL" id="HE601264">
    <property type="protein sequence ID" value="CAS01174.1"/>
    <property type="molecule type" value="Genomic_DNA"/>
</dbReference>
<dbReference type="STRING" id="6238.B6IEB0"/>
<dbReference type="Pfam" id="PF10318">
    <property type="entry name" value="7TM_GPCR_Srh"/>
    <property type="match status" value="1"/>
</dbReference>
<feature type="transmembrane region" description="Helical" evidence="1">
    <location>
        <begin position="20"/>
        <end position="41"/>
    </location>
</feature>
<name>B6IEB0_CAEBR</name>
<sequence length="328" mass="37880">MTENFTCNTNFFTSPNFLSTFGHILTVFSTPVHILGVYCILFKTPSSMKTVKLSLLNLHLWTILLDYSLSLFVIPYVMWPTMGGITLGVFRFIGISTATQFYLMLTLIALTSVSILSMFEYRFNVLFIKPHDFWFKARKPWLFLHYLYAILYMIPPFYDPGNQSAILLEARKLVPCIPEYIENPPSFILSLNITYCSTVVGIIVIDICTEILFFFFYIYYKILKQVKARRMSKRTFNLQKVLLLALFIQVMIPLNLFIFPIFYSTFATLSGYYNQGFNNLAMATGSTHGICSTVTMLFIHSPYRSFIFGKRTVNRMETVSTKLSVVMV</sequence>
<keyword evidence="1" id="KW-0812">Transmembrane</keyword>
<dbReference type="InParanoid" id="B6IEB0"/>
<dbReference type="GeneID" id="68918206"/>
<dbReference type="WormBase" id="CBG26735">
    <property type="protein sequence ID" value="CBP35904"/>
    <property type="gene ID" value="WBGene00088149"/>
</dbReference>
<dbReference type="RefSeq" id="XP_045100731.1">
    <property type="nucleotide sequence ID" value="XM_045238350.1"/>
</dbReference>
<evidence type="ECO:0000313" key="3">
    <source>
        <dbReference type="Proteomes" id="UP000008549"/>
    </source>
</evidence>
<feature type="transmembrane region" description="Helical" evidence="1">
    <location>
        <begin position="283"/>
        <end position="301"/>
    </location>
</feature>
<dbReference type="AlphaFoldDB" id="B6IEB0"/>
<protein>
    <submittedName>
        <fullName evidence="2">Protein CBG26735</fullName>
    </submittedName>
</protein>
<proteinExistence type="predicted"/>
<dbReference type="PANTHER" id="PTHR22941">
    <property type="entry name" value="SERPENTINE RECEPTOR"/>
    <property type="match status" value="1"/>
</dbReference>
<feature type="transmembrane region" description="Helical" evidence="1">
    <location>
        <begin position="99"/>
        <end position="119"/>
    </location>
</feature>
<dbReference type="Proteomes" id="UP000008549">
    <property type="component" value="Unassembled WGS sequence"/>
</dbReference>
<dbReference type="eggNOG" id="ENOG502TFHT">
    <property type="taxonomic scope" value="Eukaryota"/>
</dbReference>
<keyword evidence="1" id="KW-1133">Transmembrane helix</keyword>
<evidence type="ECO:0000313" key="4">
    <source>
        <dbReference type="WormBase" id="CBG26735"/>
    </source>
</evidence>
<keyword evidence="1" id="KW-0472">Membrane</keyword>
<reference evidence="2 3" key="2">
    <citation type="journal article" date="2011" name="PLoS Genet.">
        <title>Caenorhabditis briggsae recombinant inbred line genotypes reveal inter-strain incompatibility and the evolution of recombination.</title>
        <authorList>
            <person name="Ross J.A."/>
            <person name="Koboldt D.C."/>
            <person name="Staisch J.E."/>
            <person name="Chamberlin H.M."/>
            <person name="Gupta B.P."/>
            <person name="Miller R.D."/>
            <person name="Baird S.E."/>
            <person name="Haag E.S."/>
        </authorList>
    </citation>
    <scope>NUCLEOTIDE SEQUENCE [LARGE SCALE GENOMIC DNA]</scope>
    <source>
        <strain evidence="2 3">AF16</strain>
    </source>
</reference>
<feature type="transmembrane region" description="Helical" evidence="1">
    <location>
        <begin position="241"/>
        <end position="263"/>
    </location>
</feature>
<feature type="transmembrane region" description="Helical" evidence="1">
    <location>
        <begin position="199"/>
        <end position="220"/>
    </location>
</feature>
<keyword evidence="3" id="KW-1185">Reference proteome</keyword>
<dbReference type="InterPro" id="IPR019422">
    <property type="entry name" value="7TM_GPCR_serpentine_rcpt_Srh"/>
</dbReference>
<dbReference type="OMA" id="IIPFIMW"/>
<feature type="transmembrane region" description="Helical" evidence="1">
    <location>
        <begin position="140"/>
        <end position="158"/>
    </location>
</feature>
<accession>B6IEB0</accession>
<evidence type="ECO:0000256" key="1">
    <source>
        <dbReference type="SAM" id="Phobius"/>
    </source>
</evidence>
<feature type="transmembrane region" description="Helical" evidence="1">
    <location>
        <begin position="53"/>
        <end position="79"/>
    </location>
</feature>
<dbReference type="KEGG" id="cbr:CBG_26735"/>
<dbReference type="HOGENOM" id="CLU_042960_1_1_1"/>
<organism evidence="2 3">
    <name type="scientific">Caenorhabditis briggsae</name>
    <dbReference type="NCBI Taxonomy" id="6238"/>
    <lineage>
        <taxon>Eukaryota</taxon>
        <taxon>Metazoa</taxon>
        <taxon>Ecdysozoa</taxon>
        <taxon>Nematoda</taxon>
        <taxon>Chromadorea</taxon>
        <taxon>Rhabditida</taxon>
        <taxon>Rhabditina</taxon>
        <taxon>Rhabditomorpha</taxon>
        <taxon>Rhabditoidea</taxon>
        <taxon>Rhabditidae</taxon>
        <taxon>Peloderinae</taxon>
        <taxon>Caenorhabditis</taxon>
    </lineage>
</organism>
<reference evidence="2 3" key="1">
    <citation type="journal article" date="2003" name="PLoS Biol.">
        <title>The genome sequence of Caenorhabditis briggsae: a platform for comparative genomics.</title>
        <authorList>
            <person name="Stein L.D."/>
            <person name="Bao Z."/>
            <person name="Blasiar D."/>
            <person name="Blumenthal T."/>
            <person name="Brent M.R."/>
            <person name="Chen N."/>
            <person name="Chinwalla A."/>
            <person name="Clarke L."/>
            <person name="Clee C."/>
            <person name="Coghlan A."/>
            <person name="Coulson A."/>
            <person name="D'Eustachio P."/>
            <person name="Fitch D.H."/>
            <person name="Fulton L.A."/>
            <person name="Fulton R.E."/>
            <person name="Griffiths-Jones S."/>
            <person name="Harris T.W."/>
            <person name="Hillier L.W."/>
            <person name="Kamath R."/>
            <person name="Kuwabara P.E."/>
            <person name="Mardis E.R."/>
            <person name="Marra M.A."/>
            <person name="Miner T.L."/>
            <person name="Minx P."/>
            <person name="Mullikin J.C."/>
            <person name="Plumb R.W."/>
            <person name="Rogers J."/>
            <person name="Schein J.E."/>
            <person name="Sohrmann M."/>
            <person name="Spieth J."/>
            <person name="Stajich J.E."/>
            <person name="Wei C."/>
            <person name="Willey D."/>
            <person name="Wilson R.K."/>
            <person name="Durbin R."/>
            <person name="Waterston R.H."/>
        </authorList>
    </citation>
    <scope>NUCLEOTIDE SEQUENCE [LARGE SCALE GENOMIC DNA]</scope>
    <source>
        <strain evidence="2 3">AF16</strain>
    </source>
</reference>
<dbReference type="FunCoup" id="B6IEB0">
    <property type="interactions" value="3"/>
</dbReference>
<dbReference type="PANTHER" id="PTHR22941:SF161">
    <property type="entry name" value="SERPENTINE RECEPTOR, CLASS H"/>
    <property type="match status" value="1"/>
</dbReference>
<dbReference type="CTD" id="68918206"/>
<dbReference type="InterPro" id="IPR053220">
    <property type="entry name" value="Nematode_rcpt-like_serp_H"/>
</dbReference>
<evidence type="ECO:0000313" key="2">
    <source>
        <dbReference type="EMBL" id="CAS01174.1"/>
    </source>
</evidence>
<gene>
    <name evidence="2 4" type="ORF">CBG26735</name>
    <name evidence="2" type="ORF">CBG_26735</name>
</gene>